<feature type="compositionally biased region" description="Basic and acidic residues" evidence="1">
    <location>
        <begin position="24"/>
        <end position="54"/>
    </location>
</feature>
<sequence length="419" mass="46593">MPALLERPKMTRAVYESLKRHIMREREKKKQEQEQDAMMERLRKERELKKKKEEEDSLSLEETKEQISQLERKLEGQKILKHQLFNQLKKVLSNQEDTRRKAQQKEQSEMTLSQPAYQHPTLAPAPQPMMMHGRPALYKPTAPPPPLTGMKRQRSPSPTPASSASSYQTYGHSESKYLHTSEGKYPSHNDSKFGHADPKYLPSFAGGKPGHLYTAPHAQPADFKTSAYPQASASHLYATNPSFQQQAAAAAVASPYSSSQSSASKYPGPGQSAFTSYQGHYPQSHPQKALPEQFPAAYPIQRMQQPGYHASLQLQQTLEHAGQKQAAAAAFEDKYKLGQTQIRGMVPPQQPTLISQALQLQQQQSKSTSGFVPGYPARSQAAPPGANYPTSTSASNYTNPSSGQGRPGYGGQSHSRYYQ</sequence>
<evidence type="ECO:0000313" key="3">
    <source>
        <dbReference type="RefSeq" id="XP_005109025.2"/>
    </source>
</evidence>
<dbReference type="RefSeq" id="XP_005109025.2">
    <property type="nucleotide sequence ID" value="XM_005108968.3"/>
</dbReference>
<protein>
    <submittedName>
        <fullName evidence="3">G protein pathway suppressor 2</fullName>
    </submittedName>
</protein>
<dbReference type="PANTHER" id="PTHR22654:SF2">
    <property type="entry name" value="G PROTEIN PATHWAY SUPPRESSOR 2"/>
    <property type="match status" value="1"/>
</dbReference>
<feature type="compositionally biased region" description="Polar residues" evidence="1">
    <location>
        <begin position="388"/>
        <end position="404"/>
    </location>
</feature>
<evidence type="ECO:0000313" key="2">
    <source>
        <dbReference type="Proteomes" id="UP000694888"/>
    </source>
</evidence>
<evidence type="ECO:0000256" key="1">
    <source>
        <dbReference type="SAM" id="MobiDB-lite"/>
    </source>
</evidence>
<dbReference type="Proteomes" id="UP000694888">
    <property type="component" value="Unplaced"/>
</dbReference>
<dbReference type="PANTHER" id="PTHR22654">
    <property type="entry name" value="G PROTEIN PATHWAY SUPPRESSOR 2"/>
    <property type="match status" value="1"/>
</dbReference>
<name>A0ABM0K572_APLCA</name>
<feature type="compositionally biased region" description="Low complexity" evidence="1">
    <location>
        <begin position="255"/>
        <end position="264"/>
    </location>
</feature>
<feature type="compositionally biased region" description="Low complexity" evidence="1">
    <location>
        <begin position="160"/>
        <end position="170"/>
    </location>
</feature>
<reference evidence="3" key="1">
    <citation type="submission" date="2025-08" db="UniProtKB">
        <authorList>
            <consortium name="RefSeq"/>
        </authorList>
    </citation>
    <scope>IDENTIFICATION</scope>
</reference>
<dbReference type="GeneID" id="101863544"/>
<feature type="region of interest" description="Disordered" evidence="1">
    <location>
        <begin position="356"/>
        <end position="419"/>
    </location>
</feature>
<feature type="region of interest" description="Disordered" evidence="1">
    <location>
        <begin position="255"/>
        <end position="288"/>
    </location>
</feature>
<feature type="region of interest" description="Disordered" evidence="1">
    <location>
        <begin position="24"/>
        <end position="68"/>
    </location>
</feature>
<feature type="region of interest" description="Disordered" evidence="1">
    <location>
        <begin position="91"/>
        <end position="218"/>
    </location>
</feature>
<proteinExistence type="predicted"/>
<keyword evidence="2" id="KW-1185">Reference proteome</keyword>
<dbReference type="Pfam" id="PF15991">
    <property type="entry name" value="G_path_suppress"/>
    <property type="match status" value="1"/>
</dbReference>
<accession>A0ABM0K572</accession>
<gene>
    <name evidence="3" type="primary">LOC101863544</name>
</gene>
<feature type="compositionally biased region" description="Basic and acidic residues" evidence="1">
    <location>
        <begin position="96"/>
        <end position="108"/>
    </location>
</feature>
<dbReference type="InterPro" id="IPR026094">
    <property type="entry name" value="GPS2"/>
</dbReference>
<feature type="compositionally biased region" description="Basic and acidic residues" evidence="1">
    <location>
        <begin position="173"/>
        <end position="198"/>
    </location>
</feature>
<organism evidence="2 3">
    <name type="scientific">Aplysia californica</name>
    <name type="common">California sea hare</name>
    <dbReference type="NCBI Taxonomy" id="6500"/>
    <lineage>
        <taxon>Eukaryota</taxon>
        <taxon>Metazoa</taxon>
        <taxon>Spiralia</taxon>
        <taxon>Lophotrochozoa</taxon>
        <taxon>Mollusca</taxon>
        <taxon>Gastropoda</taxon>
        <taxon>Heterobranchia</taxon>
        <taxon>Euthyneura</taxon>
        <taxon>Tectipleura</taxon>
        <taxon>Aplysiida</taxon>
        <taxon>Aplysioidea</taxon>
        <taxon>Aplysiidae</taxon>
        <taxon>Aplysia</taxon>
    </lineage>
</organism>